<organism evidence="1 2">
    <name type="scientific">Psychroflexus salis</name>
    <dbReference type="NCBI Taxonomy" id="1526574"/>
    <lineage>
        <taxon>Bacteria</taxon>
        <taxon>Pseudomonadati</taxon>
        <taxon>Bacteroidota</taxon>
        <taxon>Flavobacteriia</taxon>
        <taxon>Flavobacteriales</taxon>
        <taxon>Flavobacteriaceae</taxon>
        <taxon>Psychroflexus</taxon>
    </lineage>
</organism>
<sequence>MNDLKYFFAYLLITGFVFAQGKKYKEDVEAIKSMCGCYEVSFKYTETFAPEVDYEKAYDYTSGALEWAEVIIDKKGEISIQHILLVGEGRVIKHWRQDWTYEDPTTFAFHKNNQWNFFEQEKKDIKGTWTQKVYQVDDSPRYAGTATWIHYDGKHFWESDNDSPLPRREYTKRDDYNVMRRGNRHEITNFGWVHEQDNKKILRTDGVEDVLIAEEKGFNTYTKVDDEKCKKAKEWWQANEAYWEMVNKKWDEVYDRKGSLKLAKTVDDKPMFMHLIPKEGVENENHVQKVFSEFVIE</sequence>
<proteinExistence type="predicted"/>
<gene>
    <name evidence="1" type="ORF">GCM10010831_21780</name>
</gene>
<dbReference type="Pfam" id="PF20311">
    <property type="entry name" value="DUF6607"/>
    <property type="match status" value="1"/>
</dbReference>
<keyword evidence="2" id="KW-1185">Reference proteome</keyword>
<name>A0A916ZZP4_9FLAO</name>
<accession>A0A916ZZP4</accession>
<dbReference type="AlphaFoldDB" id="A0A916ZZP4"/>
<evidence type="ECO:0000313" key="1">
    <source>
        <dbReference type="EMBL" id="GGE20330.1"/>
    </source>
</evidence>
<comment type="caution">
    <text evidence="1">The sequence shown here is derived from an EMBL/GenBank/DDBJ whole genome shotgun (WGS) entry which is preliminary data.</text>
</comment>
<dbReference type="InterPro" id="IPR046715">
    <property type="entry name" value="DUF6607"/>
</dbReference>
<dbReference type="EMBL" id="BMGL01000013">
    <property type="protein sequence ID" value="GGE20330.1"/>
    <property type="molecule type" value="Genomic_DNA"/>
</dbReference>
<protein>
    <submittedName>
        <fullName evidence="1">Uncharacterized protein</fullName>
    </submittedName>
</protein>
<reference evidence="1 2" key="1">
    <citation type="journal article" date="2014" name="Int. J. Syst. Evol. Microbiol.">
        <title>Complete genome sequence of Corynebacterium casei LMG S-19264T (=DSM 44701T), isolated from a smear-ripened cheese.</title>
        <authorList>
            <consortium name="US DOE Joint Genome Institute (JGI-PGF)"/>
            <person name="Walter F."/>
            <person name="Albersmeier A."/>
            <person name="Kalinowski J."/>
            <person name="Ruckert C."/>
        </authorList>
    </citation>
    <scope>NUCLEOTIDE SEQUENCE [LARGE SCALE GENOMIC DNA]</scope>
    <source>
        <strain evidence="1 2">CGMCC 1.12925</strain>
    </source>
</reference>
<evidence type="ECO:0000313" key="2">
    <source>
        <dbReference type="Proteomes" id="UP000599688"/>
    </source>
</evidence>
<dbReference type="Proteomes" id="UP000599688">
    <property type="component" value="Unassembled WGS sequence"/>
</dbReference>